<dbReference type="EMBL" id="GBRH01179863">
    <property type="protein sequence ID" value="JAE18033.1"/>
    <property type="molecule type" value="Transcribed_RNA"/>
</dbReference>
<name>A0A0A9GBJ1_ARUDO</name>
<protein>
    <submittedName>
        <fullName evidence="1">Uncharacterized protein</fullName>
    </submittedName>
</protein>
<dbReference type="AlphaFoldDB" id="A0A0A9GBJ1"/>
<proteinExistence type="predicted"/>
<reference evidence="1" key="2">
    <citation type="journal article" date="2015" name="Data Brief">
        <title>Shoot transcriptome of the giant reed, Arundo donax.</title>
        <authorList>
            <person name="Barrero R.A."/>
            <person name="Guerrero F.D."/>
            <person name="Moolhuijzen P."/>
            <person name="Goolsby J.A."/>
            <person name="Tidwell J."/>
            <person name="Bellgard S.E."/>
            <person name="Bellgard M.I."/>
        </authorList>
    </citation>
    <scope>NUCLEOTIDE SEQUENCE</scope>
    <source>
        <tissue evidence="1">Shoot tissue taken approximately 20 cm above the soil surface</tissue>
    </source>
</reference>
<sequence length="25" mass="2874">MNSHGNHQATVFMPYQEGEKIQIDV</sequence>
<organism evidence="1">
    <name type="scientific">Arundo donax</name>
    <name type="common">Giant reed</name>
    <name type="synonym">Donax arundinaceus</name>
    <dbReference type="NCBI Taxonomy" id="35708"/>
    <lineage>
        <taxon>Eukaryota</taxon>
        <taxon>Viridiplantae</taxon>
        <taxon>Streptophyta</taxon>
        <taxon>Embryophyta</taxon>
        <taxon>Tracheophyta</taxon>
        <taxon>Spermatophyta</taxon>
        <taxon>Magnoliopsida</taxon>
        <taxon>Liliopsida</taxon>
        <taxon>Poales</taxon>
        <taxon>Poaceae</taxon>
        <taxon>PACMAD clade</taxon>
        <taxon>Arundinoideae</taxon>
        <taxon>Arundineae</taxon>
        <taxon>Arundo</taxon>
    </lineage>
</organism>
<reference evidence="1" key="1">
    <citation type="submission" date="2014-09" db="EMBL/GenBank/DDBJ databases">
        <authorList>
            <person name="Magalhaes I.L.F."/>
            <person name="Oliveira U."/>
            <person name="Santos F.R."/>
            <person name="Vidigal T.H.D.A."/>
            <person name="Brescovit A.D."/>
            <person name="Santos A.J."/>
        </authorList>
    </citation>
    <scope>NUCLEOTIDE SEQUENCE</scope>
    <source>
        <tissue evidence="1">Shoot tissue taken approximately 20 cm above the soil surface</tissue>
    </source>
</reference>
<evidence type="ECO:0000313" key="1">
    <source>
        <dbReference type="EMBL" id="JAE18033.1"/>
    </source>
</evidence>
<accession>A0A0A9GBJ1</accession>